<feature type="compositionally biased region" description="Low complexity" evidence="3">
    <location>
        <begin position="390"/>
        <end position="407"/>
    </location>
</feature>
<evidence type="ECO:0000313" key="5">
    <source>
        <dbReference type="Proteomes" id="UP000007259"/>
    </source>
</evidence>
<dbReference type="VEuPathDB" id="TriTrypDB:LmxM.17.0530"/>
<feature type="coiled-coil region" evidence="2">
    <location>
        <begin position="163"/>
        <end position="197"/>
    </location>
</feature>
<feature type="compositionally biased region" description="Low complexity" evidence="3">
    <location>
        <begin position="273"/>
        <end position="290"/>
    </location>
</feature>
<feature type="compositionally biased region" description="Polar residues" evidence="3">
    <location>
        <begin position="465"/>
        <end position="474"/>
    </location>
</feature>
<sequence>MAHLLDSVASPSSTSPSRTPTRSSSSLPNHKAAHPSSRQRHPLQQQRWSSSAQVAAHPMRRANVEERAGGSPEWDRTTPTRQQQSHRSAQKHDPLPASRSVQQGPATTTEEATATYPSSISVDDEASSRLSAAQLTEMRERHGSDWASPSEVLQLRTLFQDVTSRYMREVQVLKGELVRAQEECAAYAQEREKVLELQQVYQDGVAACGRAKEREAQWVEERALLHVQMEKMMVENQRLQLYIAKKQQPHIHHMPPRGSATGSRERVRAAVQAVASAATATSSASPSPSASWPPLPPTTTATTTSTTGYLASPQPLDGLDTKIFASLPSAAAAAITGTGQMEETSPYTVLSASSSPEALQYRAPQRGGGVAAETPLPPMPSPTSHQSALARSASPISAAGAAGAQPPHSTPLQGTFPTDTGYDAGADLPGGDGEHGGTLPQQQLGRSRRHPRGGANHDEEPHNSFLMTPSVSTSDDGRLGAGKSVRLPRQQRVRLDGGDGEVDNTTGEGGFNPSYARGVTDLSSTSGGSSSPSPAANIRAMHAGSGLAQAHEQRSGGHSDGGGRRAAEQWGGGEPVAERAASVAAAAAFPATATATATATTTATTTTTPSLGSTEMTTLSSPLSLQYLYQLPRTPAEALQEEVQMLKELRRLGEENQVLTARLDYMQVTKEIFTNQCEQQHLRLAQAHDQSRHSAAQWELSSRQLESEVRQSEAKCAELQGALENVLQQAKRQQELSQARLVELEASSRAALVATRDEAMEKVDALRSSLREIAASLATSSASKSPPAAGHELAQLREEAGQCQRIVENLRNELHALRAAHTELQDEHSALRSAAQMHRARLEGDLASSRKLLAAACSDQQAAESRIDELEAEVERLRSTVVTSEGCMHAMEERLRLATDELTSQQEQLDEASTWQARALSAESELGTQRSYYEKEIAVYKTAACAMQDRHHAEVEGLLRGYEKLQVRHEATKMRLAAAVSRSGAAAVYAAAGGQAKRRHSRHSKSEDRGAPVIPSGNPTDTASHSPPAAVETEASSSHCVAAAYDSLQALRTSKQVTEKLIRSLNRATSPYH</sequence>
<feature type="compositionally biased region" description="Basic and acidic residues" evidence="3">
    <location>
        <begin position="551"/>
        <end position="567"/>
    </location>
</feature>
<organism evidence="4 5">
    <name type="scientific">Leishmania mexicana (strain MHOM/GT/2001/U1103)</name>
    <dbReference type="NCBI Taxonomy" id="929439"/>
    <lineage>
        <taxon>Eukaryota</taxon>
        <taxon>Discoba</taxon>
        <taxon>Euglenozoa</taxon>
        <taxon>Kinetoplastea</taxon>
        <taxon>Metakinetoplastina</taxon>
        <taxon>Trypanosomatida</taxon>
        <taxon>Trypanosomatidae</taxon>
        <taxon>Leishmaniinae</taxon>
        <taxon>Leishmania</taxon>
    </lineage>
</organism>
<feature type="compositionally biased region" description="Low complexity" evidence="3">
    <location>
        <begin position="10"/>
        <end position="26"/>
    </location>
</feature>
<dbReference type="Gene3D" id="1.10.287.1490">
    <property type="match status" value="1"/>
</dbReference>
<dbReference type="OMA" id="HPMRRAN"/>
<feature type="compositionally biased region" description="Low complexity" evidence="3">
    <location>
        <begin position="523"/>
        <end position="534"/>
    </location>
</feature>
<feature type="compositionally biased region" description="Low complexity" evidence="3">
    <location>
        <begin position="298"/>
        <end position="307"/>
    </location>
</feature>
<feature type="region of interest" description="Disordered" evidence="3">
    <location>
        <begin position="593"/>
        <end position="617"/>
    </location>
</feature>
<evidence type="ECO:0000256" key="1">
    <source>
        <dbReference type="ARBA" id="ARBA00023054"/>
    </source>
</evidence>
<feature type="region of interest" description="Disordered" evidence="3">
    <location>
        <begin position="1"/>
        <end position="128"/>
    </location>
</feature>
<feature type="compositionally biased region" description="Low complexity" evidence="3">
    <location>
        <begin position="106"/>
        <end position="115"/>
    </location>
</feature>
<accession>E9AR22</accession>
<feature type="compositionally biased region" description="Basic residues" evidence="3">
    <location>
        <begin position="31"/>
        <end position="41"/>
    </location>
</feature>
<feature type="coiled-coil region" evidence="2">
    <location>
        <begin position="853"/>
        <end position="908"/>
    </location>
</feature>
<dbReference type="OrthoDB" id="252579at2759"/>
<gene>
    <name evidence="4" type="ORF">LMXM_17_0530</name>
</gene>
<feature type="compositionally biased region" description="Basic and acidic residues" evidence="3">
    <location>
        <begin position="62"/>
        <end position="78"/>
    </location>
</feature>
<feature type="compositionally biased region" description="Low complexity" evidence="3">
    <location>
        <begin position="593"/>
        <end position="608"/>
    </location>
</feature>
<reference evidence="4 5" key="1">
    <citation type="journal article" date="2011" name="Genome Res.">
        <title>Chromosome and gene copy number variation allow major structural change between species and strains of Leishmania.</title>
        <authorList>
            <person name="Rogers M.B."/>
            <person name="Hilley J.D."/>
            <person name="Dickens N.J."/>
            <person name="Wilkes J."/>
            <person name="Bates P.A."/>
            <person name="Depledge D.P."/>
            <person name="Harris D."/>
            <person name="Her Y."/>
            <person name="Herzyk P."/>
            <person name="Imamura H."/>
            <person name="Otto T.D."/>
            <person name="Sanders M."/>
            <person name="Seeger K."/>
            <person name="Dujardin J.C."/>
            <person name="Berriman M."/>
            <person name="Smith D.F."/>
            <person name="Hertz-Fowler C."/>
            <person name="Mottram J.C."/>
        </authorList>
    </citation>
    <scope>NUCLEOTIDE SEQUENCE [LARGE SCALE GENOMIC DNA]</scope>
    <source>
        <strain evidence="4 5">MHOM/GT/2001/U1103</strain>
    </source>
</reference>
<keyword evidence="1 2" id="KW-0175">Coiled coil</keyword>
<evidence type="ECO:0000256" key="3">
    <source>
        <dbReference type="SAM" id="MobiDB-lite"/>
    </source>
</evidence>
<feature type="compositionally biased region" description="Polar residues" evidence="3">
    <location>
        <begin position="42"/>
        <end position="53"/>
    </location>
</feature>
<protein>
    <submittedName>
        <fullName evidence="4">Uncharacterized protein</fullName>
    </submittedName>
</protein>
<dbReference type="RefSeq" id="XP_003873915.1">
    <property type="nucleotide sequence ID" value="XM_003873866.1"/>
</dbReference>
<keyword evidence="5" id="KW-1185">Reference proteome</keyword>
<evidence type="ECO:0000313" key="4">
    <source>
        <dbReference type="EMBL" id="CBZ25409.1"/>
    </source>
</evidence>
<feature type="coiled-coil region" evidence="2">
    <location>
        <begin position="793"/>
        <end position="827"/>
    </location>
</feature>
<dbReference type="KEGG" id="lmi:LMXM_17_0530"/>
<feature type="region of interest" description="Disordered" evidence="3">
    <location>
        <begin position="248"/>
        <end position="267"/>
    </location>
</feature>
<feature type="coiled-coil region" evidence="2">
    <location>
        <begin position="695"/>
        <end position="747"/>
    </location>
</feature>
<dbReference type="EMBL" id="FR799570">
    <property type="protein sequence ID" value="CBZ25409.1"/>
    <property type="molecule type" value="Genomic_DNA"/>
</dbReference>
<feature type="region of interest" description="Disordered" evidence="3">
    <location>
        <begin position="991"/>
        <end position="1035"/>
    </location>
</feature>
<dbReference type="AlphaFoldDB" id="E9AR22"/>
<dbReference type="Proteomes" id="UP000007259">
    <property type="component" value="Chromosome 17"/>
</dbReference>
<evidence type="ECO:0000256" key="2">
    <source>
        <dbReference type="SAM" id="Coils"/>
    </source>
</evidence>
<feature type="region of interest" description="Disordered" evidence="3">
    <location>
        <begin position="361"/>
        <end position="578"/>
    </location>
</feature>
<feature type="region of interest" description="Disordered" evidence="3">
    <location>
        <begin position="273"/>
        <end position="313"/>
    </location>
</feature>
<dbReference type="GeneID" id="13450487"/>
<dbReference type="PANTHER" id="PTHR23160:SF19">
    <property type="entry name" value="MYOSIN HEAVY CHAIN-RELATED PROTEIN"/>
    <property type="match status" value="1"/>
</dbReference>
<proteinExistence type="predicted"/>
<dbReference type="PhylomeDB" id="E9AR22"/>
<dbReference type="PANTHER" id="PTHR23160">
    <property type="entry name" value="SYNAPTONEMAL COMPLEX PROTEIN-RELATED"/>
    <property type="match status" value="1"/>
</dbReference>
<name>E9AR22_LEIMU</name>